<dbReference type="PANTHER" id="PTHR43344">
    <property type="entry name" value="PHOSPHOSERINE PHOSPHATASE"/>
    <property type="match status" value="1"/>
</dbReference>
<reference evidence="6" key="2">
    <citation type="journal article" date="2010" name="PLoS Genet.">
        <title>Structure, function, and evolution of the Thiomonas spp. genome.</title>
        <authorList>
            <person name="Arsene-Ploetze F."/>
            <person name="Koechler S."/>
            <person name="Marchal M."/>
            <person name="Coppee J.Y."/>
            <person name="Chandler M."/>
            <person name="Bonnefoy V."/>
            <person name="Brochier-Armanet C."/>
            <person name="Barakat M."/>
            <person name="Barbe V."/>
            <person name="Battaglia-Brunet F."/>
            <person name="Bruneel O."/>
            <person name="Bryan C.G."/>
            <person name="Cleiss-Arnold J."/>
            <person name="Cruveiller S."/>
            <person name="Erhardt M."/>
            <person name="Heinrich-Salmeron A."/>
            <person name="Hommais F."/>
            <person name="Joulian C."/>
            <person name="Krin E."/>
            <person name="Lieutaud A."/>
            <person name="Lievremont D."/>
            <person name="Michel C."/>
            <person name="Muller D."/>
            <person name="Ortet P."/>
            <person name="Proux C."/>
            <person name="Siguier P."/>
            <person name="Roche D."/>
            <person name="Rouy Z."/>
            <person name="Salvignol G."/>
            <person name="Slyemi D."/>
            <person name="Talla E."/>
            <person name="Weiss S."/>
            <person name="Weissenbach J."/>
            <person name="Medigue C."/>
            <person name="Bertin P.N."/>
        </authorList>
    </citation>
    <scope>NUCLEOTIDE SEQUENCE [LARGE SCALE GENOMIC DNA]</scope>
    <source>
        <strain evidence="6">DSM 22701 / CIP 110005 / 3As</strain>
    </source>
</reference>
<dbReference type="InterPro" id="IPR006385">
    <property type="entry name" value="HAD_hydro_SerB1"/>
</dbReference>
<protein>
    <submittedName>
        <fullName evidence="4">HAD-superfamily hydrolase subfamily IB, PSPase-like</fullName>
    </submittedName>
</protein>
<dbReference type="eggNOG" id="COG0560">
    <property type="taxonomic scope" value="Bacteria"/>
</dbReference>
<accession>D6CPP5</accession>
<evidence type="ECO:0000313" key="5">
    <source>
        <dbReference type="EMBL" id="CQR26491.1"/>
    </source>
</evidence>
<gene>
    <name evidence="4" type="ordered locus">THI_1284</name>
    <name evidence="5" type="ORF">THICB1_100012</name>
</gene>
<evidence type="ECO:0000313" key="7">
    <source>
        <dbReference type="Proteomes" id="UP000078599"/>
    </source>
</evidence>
<proteinExistence type="predicted"/>
<dbReference type="OrthoDB" id="9784466at2"/>
<dbReference type="AlphaFoldDB" id="D6CPP5"/>
<organism evidence="4 6">
    <name type="scientific">Thiomonas arsenitoxydans (strain DSM 22701 / CIP 110005 / 3As)</name>
    <dbReference type="NCBI Taxonomy" id="426114"/>
    <lineage>
        <taxon>Bacteria</taxon>
        <taxon>Pseudomonadati</taxon>
        <taxon>Pseudomonadota</taxon>
        <taxon>Betaproteobacteria</taxon>
        <taxon>Burkholderiales</taxon>
        <taxon>Thiomonas</taxon>
    </lineage>
</organism>
<dbReference type="GO" id="GO:0046872">
    <property type="term" value="F:metal ion binding"/>
    <property type="evidence" value="ECO:0007669"/>
    <property type="project" value="UniProtKB-KW"/>
</dbReference>
<dbReference type="GO" id="GO:0016787">
    <property type="term" value="F:hydrolase activity"/>
    <property type="evidence" value="ECO:0007669"/>
    <property type="project" value="UniProtKB-KW"/>
</dbReference>
<keyword evidence="2 4" id="KW-0378">Hydrolase</keyword>
<keyword evidence="7" id="KW-1185">Reference proteome</keyword>
<evidence type="ECO:0000256" key="1">
    <source>
        <dbReference type="ARBA" id="ARBA00022723"/>
    </source>
</evidence>
<dbReference type="PANTHER" id="PTHR43344:SF13">
    <property type="entry name" value="PHOSPHATASE RV3661-RELATED"/>
    <property type="match status" value="1"/>
</dbReference>
<keyword evidence="1" id="KW-0479">Metal-binding</keyword>
<dbReference type="Proteomes" id="UP000002372">
    <property type="component" value="Chromosome"/>
</dbReference>
<keyword evidence="3" id="KW-0460">Magnesium</keyword>
<dbReference type="Proteomes" id="UP000078599">
    <property type="component" value="Unassembled WGS sequence"/>
</dbReference>
<name>D6CPP5_THIA3</name>
<dbReference type="EMBL" id="CTRI01000002">
    <property type="protein sequence ID" value="CQR26491.1"/>
    <property type="molecule type" value="Genomic_DNA"/>
</dbReference>
<dbReference type="SUPFAM" id="SSF56784">
    <property type="entry name" value="HAD-like"/>
    <property type="match status" value="1"/>
</dbReference>
<dbReference type="HOGENOM" id="CLU_052657_1_1_4"/>
<dbReference type="Gene3D" id="3.40.50.1000">
    <property type="entry name" value="HAD superfamily/HAD-like"/>
    <property type="match status" value="1"/>
</dbReference>
<evidence type="ECO:0000313" key="4">
    <source>
        <dbReference type="EMBL" id="CAZ87975.1"/>
    </source>
</evidence>
<dbReference type="InterPro" id="IPR036412">
    <property type="entry name" value="HAD-like_sf"/>
</dbReference>
<dbReference type="InterPro" id="IPR023214">
    <property type="entry name" value="HAD_sf"/>
</dbReference>
<evidence type="ECO:0000256" key="2">
    <source>
        <dbReference type="ARBA" id="ARBA00022801"/>
    </source>
</evidence>
<dbReference type="CDD" id="cd02612">
    <property type="entry name" value="HAD_PGPPase"/>
    <property type="match status" value="1"/>
</dbReference>
<dbReference type="NCBIfam" id="TIGR01490">
    <property type="entry name" value="HAD-SF-IB-hyp1"/>
    <property type="match status" value="1"/>
</dbReference>
<dbReference type="InterPro" id="IPR050582">
    <property type="entry name" value="HAD-like_SerB"/>
</dbReference>
<reference evidence="5 7" key="4">
    <citation type="submission" date="2015-03" db="EMBL/GenBank/DDBJ databases">
        <authorList>
            <person name="Regsiter A."/>
            <person name="william w."/>
        </authorList>
    </citation>
    <scope>NUCLEOTIDE SEQUENCE [LARGE SCALE GENOMIC DNA]</scope>
    <source>
        <strain evidence="5 7">CB1</strain>
    </source>
</reference>
<sequence>MRKLALFDLDNTLIPFDSDHAFGQYVAELGWVDAEQHRQQNEAFYRQYKAGTLDLAAYLRFALLPIAGRDLDELRAAHAGFMRDVVQPQMQPAAQQLVDRHKAAGDLCCIVTATNTFVTRPIADAFGVEHLIGVELERDAQGRYTGNWVGVPSFREGKIVRTEQWLAAQGLGWSDFDQIWFYSDSINDRPLLEHATHPVVVHPDPLLAAVAQEKGWPTLQLLT</sequence>
<dbReference type="Gene3D" id="1.20.1440.100">
    <property type="entry name" value="SG protein - dephosphorylation function"/>
    <property type="match status" value="1"/>
</dbReference>
<dbReference type="Pfam" id="PF12710">
    <property type="entry name" value="HAD"/>
    <property type="match status" value="1"/>
</dbReference>
<evidence type="ECO:0000256" key="3">
    <source>
        <dbReference type="ARBA" id="ARBA00022842"/>
    </source>
</evidence>
<reference key="1">
    <citation type="submission" date="2009-07" db="EMBL/GenBank/DDBJ databases">
        <authorList>
            <person name="Genoscope - CEA"/>
        </authorList>
    </citation>
    <scope>NUCLEOTIDE SEQUENCE</scope>
    <source>
        <strain>3As</strain>
    </source>
</reference>
<reference evidence="4" key="3">
    <citation type="submission" date="2010-07" db="EMBL/GenBank/DDBJ databases">
        <authorList>
            <person name="Genoscope - CEA"/>
        </authorList>
    </citation>
    <scope>NUCLEOTIDE SEQUENCE</scope>
    <source>
        <strain evidence="4">3As</strain>
    </source>
</reference>
<evidence type="ECO:0000313" key="6">
    <source>
        <dbReference type="Proteomes" id="UP000002372"/>
    </source>
</evidence>
<dbReference type="KEGG" id="thi:THI_1284"/>
<dbReference type="RefSeq" id="WP_013105321.1">
    <property type="nucleotide sequence ID" value="NC_014145.1"/>
</dbReference>
<dbReference type="NCBIfam" id="TIGR01488">
    <property type="entry name" value="HAD-SF-IB"/>
    <property type="match status" value="1"/>
</dbReference>
<dbReference type="EMBL" id="FP475956">
    <property type="protein sequence ID" value="CAZ87975.1"/>
    <property type="molecule type" value="Genomic_DNA"/>
</dbReference>